<keyword evidence="3" id="KW-1185">Reference proteome</keyword>
<dbReference type="AlphaFoldDB" id="A0A7D9JP99"/>
<protein>
    <recommendedName>
        <fullName evidence="1">Integrase core domain-containing protein</fullName>
    </recommendedName>
</protein>
<gene>
    <name evidence="2" type="ORF">PACLA_8A039710</name>
</gene>
<dbReference type="Proteomes" id="UP001152795">
    <property type="component" value="Unassembled WGS sequence"/>
</dbReference>
<dbReference type="EMBL" id="CACRXK020019563">
    <property type="protein sequence ID" value="CAB4033800.1"/>
    <property type="molecule type" value="Genomic_DNA"/>
</dbReference>
<evidence type="ECO:0000313" key="2">
    <source>
        <dbReference type="EMBL" id="CAB4033800.1"/>
    </source>
</evidence>
<reference evidence="2" key="1">
    <citation type="submission" date="2020-04" db="EMBL/GenBank/DDBJ databases">
        <authorList>
            <person name="Alioto T."/>
            <person name="Alioto T."/>
            <person name="Gomez Garrido J."/>
        </authorList>
    </citation>
    <scope>NUCLEOTIDE SEQUENCE</scope>
    <source>
        <strain evidence="2">A484AB</strain>
    </source>
</reference>
<sequence>LKFVLCVVGYDKLKPYGFAVHGAICGYSRRILWLEALRSNNDPQIVAEIYLDFVKEVGGCPQHVRTDCGTENVLIAGMQCYLRADGLGEWAGEKSHIYGSSPANQRIEAWWSFLRRNRSGWWIDLFQDMCQTGILELGNVYHMECLWFCYSRIIQQELYNVKDQWNSHYIRKSQHETIAGIPDLLFFIPEYYGGDNCLCEVSHTKILELETSERNDESENIYQEYFEYVCEMRSWRSPKDVHEAFEMFQQLVNLME</sequence>
<evidence type="ECO:0000313" key="3">
    <source>
        <dbReference type="Proteomes" id="UP001152795"/>
    </source>
</evidence>
<name>A0A7D9JP99_PARCT</name>
<organism evidence="2 3">
    <name type="scientific">Paramuricea clavata</name>
    <name type="common">Red gorgonian</name>
    <name type="synonym">Violescent sea-whip</name>
    <dbReference type="NCBI Taxonomy" id="317549"/>
    <lineage>
        <taxon>Eukaryota</taxon>
        <taxon>Metazoa</taxon>
        <taxon>Cnidaria</taxon>
        <taxon>Anthozoa</taxon>
        <taxon>Octocorallia</taxon>
        <taxon>Malacalcyonacea</taxon>
        <taxon>Plexauridae</taxon>
        <taxon>Paramuricea</taxon>
    </lineage>
</organism>
<dbReference type="Pfam" id="PF24764">
    <property type="entry name" value="rva_4"/>
    <property type="match status" value="1"/>
</dbReference>
<dbReference type="PANTHER" id="PTHR46791:SF5">
    <property type="entry name" value="CLR5 DOMAIN-CONTAINING PROTEIN-RELATED"/>
    <property type="match status" value="1"/>
</dbReference>
<accession>A0A7D9JP99</accession>
<comment type="caution">
    <text evidence="2">The sequence shown here is derived from an EMBL/GenBank/DDBJ whole genome shotgun (WGS) entry which is preliminary data.</text>
</comment>
<evidence type="ECO:0000259" key="1">
    <source>
        <dbReference type="Pfam" id="PF24764"/>
    </source>
</evidence>
<proteinExistence type="predicted"/>
<feature type="non-terminal residue" evidence="2">
    <location>
        <position position="1"/>
    </location>
</feature>
<dbReference type="InterPro" id="IPR058913">
    <property type="entry name" value="Integrase_dom_put"/>
</dbReference>
<dbReference type="OrthoDB" id="5975453at2759"/>
<dbReference type="PANTHER" id="PTHR46791">
    <property type="entry name" value="EXPRESSED PROTEIN"/>
    <property type="match status" value="1"/>
</dbReference>
<feature type="domain" description="Integrase core" evidence="1">
    <location>
        <begin position="9"/>
        <end position="177"/>
    </location>
</feature>